<dbReference type="PANTHER" id="PTHR32166:SF74">
    <property type="entry name" value="OS05G0256350 PROTEIN"/>
    <property type="match status" value="1"/>
</dbReference>
<evidence type="ECO:0000259" key="2">
    <source>
        <dbReference type="Pfam" id="PF04937"/>
    </source>
</evidence>
<dbReference type="InterPro" id="IPR007021">
    <property type="entry name" value="DUF659"/>
</dbReference>
<feature type="compositionally biased region" description="Basic and acidic residues" evidence="1">
    <location>
        <begin position="710"/>
        <end position="733"/>
    </location>
</feature>
<dbReference type="AlphaFoldDB" id="A0A388JXE1"/>
<reference evidence="4 5" key="1">
    <citation type="journal article" date="2018" name="Cell">
        <title>The Chara Genome: Secondary Complexity and Implications for Plant Terrestrialization.</title>
        <authorList>
            <person name="Nishiyama T."/>
            <person name="Sakayama H."/>
            <person name="Vries J.D."/>
            <person name="Buschmann H."/>
            <person name="Saint-Marcoux D."/>
            <person name="Ullrich K.K."/>
            <person name="Haas F.B."/>
            <person name="Vanderstraeten L."/>
            <person name="Becker D."/>
            <person name="Lang D."/>
            <person name="Vosolsobe S."/>
            <person name="Rombauts S."/>
            <person name="Wilhelmsson P.K.I."/>
            <person name="Janitza P."/>
            <person name="Kern R."/>
            <person name="Heyl A."/>
            <person name="Rumpler F."/>
            <person name="Villalobos L.I.A.C."/>
            <person name="Clay J.M."/>
            <person name="Skokan R."/>
            <person name="Toyoda A."/>
            <person name="Suzuki Y."/>
            <person name="Kagoshima H."/>
            <person name="Schijlen E."/>
            <person name="Tajeshwar N."/>
            <person name="Catarino B."/>
            <person name="Hetherington A.J."/>
            <person name="Saltykova A."/>
            <person name="Bonnot C."/>
            <person name="Breuninger H."/>
            <person name="Symeonidi A."/>
            <person name="Radhakrishnan G.V."/>
            <person name="Van Nieuwerburgh F."/>
            <person name="Deforce D."/>
            <person name="Chang C."/>
            <person name="Karol K.G."/>
            <person name="Hedrich R."/>
            <person name="Ulvskov P."/>
            <person name="Glockner G."/>
            <person name="Delwiche C.F."/>
            <person name="Petrasek J."/>
            <person name="Van de Peer Y."/>
            <person name="Friml J."/>
            <person name="Beilby M."/>
            <person name="Dolan L."/>
            <person name="Kohara Y."/>
            <person name="Sugano S."/>
            <person name="Fujiyama A."/>
            <person name="Delaux P.-M."/>
            <person name="Quint M."/>
            <person name="TheiBen G."/>
            <person name="Hagemann M."/>
            <person name="Harholt J."/>
            <person name="Dunand C."/>
            <person name="Zachgo S."/>
            <person name="Langdale J."/>
            <person name="Maumus F."/>
            <person name="Straeten D.V.D."/>
            <person name="Gould S.B."/>
            <person name="Rensing S.A."/>
        </authorList>
    </citation>
    <scope>NUCLEOTIDE SEQUENCE [LARGE SCALE GENOMIC DNA]</scope>
    <source>
        <strain evidence="4 5">S276</strain>
    </source>
</reference>
<evidence type="ECO:0008006" key="6">
    <source>
        <dbReference type="Google" id="ProtNLM"/>
    </source>
</evidence>
<sequence>MAIWRRLHRIGFEMPPDLLERVQRAIEETASDDDDGPLLEDDAVGRGGGVAMDGEAGEAVHGEAGSGVDEVTRGVVADGETPVRRPALSQTAEQAARRRGAARQTSIVRYAKNPRQADIDDTCCEFFVENAIPFNVAKSKSFKKFQLTCYGPQPAASCPLVPTGYNPPGCRLLDRLRGRLEAEEKAVWDDREVTGCTFITDGTTDICGRSLMNYILTGRSKPVFIKCEDVSEGEKDATAIVAGWKRFFREWGVEKVIAICTDSFAGNKSAARMLREDPEFVQIYWIPCTAHCMDLLMHDICKKEWSATIIEKANKVVTFFRVHRWPRSQLRTQLLQYPDLKCTCLLRPAQTRFGTNYVMLQRLEVCVRAIIRIMNGLAWERMVWRGDIRGKALFVEETVLDRAFWADVKKLTTLMKGPYKVLREVDKDVHCLSRIYDLACQLPVFVRSAPLGDKERDDVLVDVKNMTDMLLSPIHAVALLLDPVLRDIAVFSNVELMTQFEAIVEPLIGKRGSKTFDDCLDQLYDFQMARGAFGTTWAVQRAKKDNAVLWWEAHGDGHPEIKALAVKVLSIWTTSSPAERNWSTWSLVQTKSKNKLHHQRTEKLVYSHWSLRLKSRGDDGPTVVGEWLGLAAHWADDDLEGDQAGLTDAVNDGELGHEAAPLGAGSTTIRNDPVAVGTSAGMPRRGEVEGMEWGDMQEEEDDDDVDSEYEIPHDEWVDDRSDSDRSWTRREEITPYVPGTRHGLRSQSQRQQALRRKSFGDGGVLSRAWEEEHNSLDPWRNRKRFGGALVD</sequence>
<comment type="caution">
    <text evidence="4">The sequence shown here is derived from an EMBL/GenBank/DDBJ whole genome shotgun (WGS) entry which is preliminary data.</text>
</comment>
<proteinExistence type="predicted"/>
<feature type="region of interest" description="Disordered" evidence="1">
    <location>
        <begin position="77"/>
        <end position="104"/>
    </location>
</feature>
<dbReference type="InterPro" id="IPR008906">
    <property type="entry name" value="HATC_C_dom"/>
</dbReference>
<dbReference type="SUPFAM" id="SSF53098">
    <property type="entry name" value="Ribonuclease H-like"/>
    <property type="match status" value="1"/>
</dbReference>
<dbReference type="PANTHER" id="PTHR32166">
    <property type="entry name" value="OSJNBA0013A04.12 PROTEIN"/>
    <property type="match status" value="1"/>
</dbReference>
<dbReference type="EMBL" id="BFEA01000029">
    <property type="protein sequence ID" value="GBG62466.1"/>
    <property type="molecule type" value="Genomic_DNA"/>
</dbReference>
<evidence type="ECO:0000313" key="5">
    <source>
        <dbReference type="Proteomes" id="UP000265515"/>
    </source>
</evidence>
<dbReference type="OMA" id="ECCILEC"/>
<keyword evidence="5" id="KW-1185">Reference proteome</keyword>
<feature type="domain" description="HAT C-terminal dimerisation" evidence="3">
    <location>
        <begin position="546"/>
        <end position="608"/>
    </location>
</feature>
<feature type="region of interest" description="Disordered" evidence="1">
    <location>
        <begin position="659"/>
        <end position="791"/>
    </location>
</feature>
<evidence type="ECO:0000259" key="3">
    <source>
        <dbReference type="Pfam" id="PF05699"/>
    </source>
</evidence>
<dbReference type="InterPro" id="IPR012337">
    <property type="entry name" value="RNaseH-like_sf"/>
</dbReference>
<dbReference type="Proteomes" id="UP000265515">
    <property type="component" value="Unassembled WGS sequence"/>
</dbReference>
<dbReference type="OrthoDB" id="1712654at2759"/>
<gene>
    <name evidence="4" type="ORF">CBR_g30787</name>
</gene>
<accession>A0A388JXE1</accession>
<name>A0A388JXE1_CHABU</name>
<protein>
    <recommendedName>
        <fullName evidence="6">DUF659 domain-containing protein</fullName>
    </recommendedName>
</protein>
<organism evidence="4 5">
    <name type="scientific">Chara braunii</name>
    <name type="common">Braun's stonewort</name>
    <dbReference type="NCBI Taxonomy" id="69332"/>
    <lineage>
        <taxon>Eukaryota</taxon>
        <taxon>Viridiplantae</taxon>
        <taxon>Streptophyta</taxon>
        <taxon>Charophyceae</taxon>
        <taxon>Charales</taxon>
        <taxon>Characeae</taxon>
        <taxon>Chara</taxon>
    </lineage>
</organism>
<feature type="compositionally biased region" description="Acidic residues" evidence="1">
    <location>
        <begin position="689"/>
        <end position="709"/>
    </location>
</feature>
<evidence type="ECO:0000256" key="1">
    <source>
        <dbReference type="SAM" id="MobiDB-lite"/>
    </source>
</evidence>
<evidence type="ECO:0000313" key="4">
    <source>
        <dbReference type="EMBL" id="GBG62466.1"/>
    </source>
</evidence>
<dbReference type="Pfam" id="PF05699">
    <property type="entry name" value="Dimer_Tnp_hAT"/>
    <property type="match status" value="1"/>
</dbReference>
<dbReference type="Pfam" id="PF04937">
    <property type="entry name" value="DUF659"/>
    <property type="match status" value="1"/>
</dbReference>
<dbReference type="GO" id="GO:0046983">
    <property type="term" value="F:protein dimerization activity"/>
    <property type="evidence" value="ECO:0007669"/>
    <property type="project" value="InterPro"/>
</dbReference>
<dbReference type="Gramene" id="GBG62466">
    <property type="protein sequence ID" value="GBG62466"/>
    <property type="gene ID" value="CBR_g30787"/>
</dbReference>
<feature type="domain" description="DUF659" evidence="2">
    <location>
        <begin position="172"/>
        <end position="316"/>
    </location>
</feature>